<dbReference type="InterPro" id="IPR026797">
    <property type="entry name" value="HAUS_6"/>
</dbReference>
<evidence type="ECO:0000259" key="2">
    <source>
        <dbReference type="Pfam" id="PF14661"/>
    </source>
</evidence>
<dbReference type="AlphaFoldDB" id="A0A8C8BHV7"/>
<organism evidence="3 4">
    <name type="scientific">Otus sunia</name>
    <name type="common">Oriental scops-owl</name>
    <dbReference type="NCBI Taxonomy" id="257818"/>
    <lineage>
        <taxon>Eukaryota</taxon>
        <taxon>Metazoa</taxon>
        <taxon>Chordata</taxon>
        <taxon>Craniata</taxon>
        <taxon>Vertebrata</taxon>
        <taxon>Euteleostomi</taxon>
        <taxon>Archelosauria</taxon>
        <taxon>Archosauria</taxon>
        <taxon>Dinosauria</taxon>
        <taxon>Saurischia</taxon>
        <taxon>Theropoda</taxon>
        <taxon>Coelurosauria</taxon>
        <taxon>Aves</taxon>
        <taxon>Neognathae</taxon>
        <taxon>Neoaves</taxon>
        <taxon>Telluraves</taxon>
        <taxon>Strigiformes</taxon>
        <taxon>Strigidae</taxon>
        <taxon>Otus</taxon>
    </lineage>
</organism>
<dbReference type="GO" id="GO:0070652">
    <property type="term" value="C:HAUS complex"/>
    <property type="evidence" value="ECO:0007669"/>
    <property type="project" value="InterPro"/>
</dbReference>
<dbReference type="Proteomes" id="UP000694552">
    <property type="component" value="Unplaced"/>
</dbReference>
<sequence>MDVERENDHLWLYVLALGFDPVALGSDLDLEVNMCDYPNSSALPLIAIFLAGKLDESCAQGYGDSGFPGGKDTDSEFRKQCRIWLNDIAITPTFVSPAGRKFIHQLYLLARHVMVEDMKLNSVGTDVPFAEAVELIPDDVYMANARCRVAYNKLLQIFQREDFIIQEYERKAGLLIEEINQIKSEYAVLQMKSCNAYRMEQNDQTKNGETERIQKVRSMWTLTMEMLTSLKKEKEIVDSVLDVLEGSVDQCILDGTNVVFSVPQLLARRIESDMHQPCTGNVYEDGKLNFLTVIQLLNEALRTLRDEHCQVELNLHEVVENSIKPFSKLLQHLEAKSLKPEEHHCVSSGSISRKQEDWEVKWKSVLGLCPFNLILDQNPELHLSRASPPLSFNLAEEDEDGVPCQDVVSVSDACDSIHEVCHAEGGEALETLDKSTPPSRWISLVPSELSKTSENRDVLIEKNLHTETCKGEEKPVHPKILKNGENESAITEMWENAGDHVIQTESPVKKEDPFKKAGDELAEEVAKTVISGSPQSGEGKGMALNDLISSVAFNPFLTRKQIPRTPENLLTEIRSSWRKAIQTEGSSDVELAPTEVMIEAPMDARPIMQKVADSRFVCTAPDLDPPLSEGESQMSSVEFGPQEQMGISHVFESPALETSGMQESKRTIVQELKDIVLNRSSVEDLEEQTLQYVEKSMNTPDICSENNSRTNVLLSDHFQGSIMNSMQHWNVSLLLSSTSPEAGQLGILDETFPAEFGNFNPNKSANSELDFDVIDSMYLAGGSENKGDIQKSKLDLQSPFNTYEVLKKSASRSAEELHQTCNEGESVSCRSDLSLAPEERGKGELCSPLELFTLDEEFTKTPSPQSHNERKYSLSSLLVSCQNLEEMASMVNEIPQDLIHKLKEKDKLNEKPRSKEQPSGPNL</sequence>
<dbReference type="Ensembl" id="ENSOSUT00000022007.1">
    <property type="protein sequence ID" value="ENSOSUP00000021344.1"/>
    <property type="gene ID" value="ENSOSUG00000014807.1"/>
</dbReference>
<reference evidence="3" key="2">
    <citation type="submission" date="2025-09" db="UniProtKB">
        <authorList>
            <consortium name="Ensembl"/>
        </authorList>
    </citation>
    <scope>IDENTIFICATION</scope>
</reference>
<keyword evidence="4" id="KW-1185">Reference proteome</keyword>
<dbReference type="PANTHER" id="PTHR16151:SF2">
    <property type="entry name" value="HAUS AUGMIN-LIKE COMPLEX SUBUNIT 6"/>
    <property type="match status" value="1"/>
</dbReference>
<name>A0A8C8BHV7_9STRI</name>
<feature type="domain" description="HAUS augmin-like complex subunit 6 N-terminal" evidence="2">
    <location>
        <begin position="10"/>
        <end position="221"/>
    </location>
</feature>
<evidence type="ECO:0000313" key="3">
    <source>
        <dbReference type="Ensembl" id="ENSOSUP00000021344.1"/>
    </source>
</evidence>
<dbReference type="PANTHER" id="PTHR16151">
    <property type="entry name" value="HAUS AUGMIN-LIKE COMPLEX SUBUNIT 6"/>
    <property type="match status" value="1"/>
</dbReference>
<proteinExistence type="predicted"/>
<reference evidence="3" key="1">
    <citation type="submission" date="2025-08" db="UniProtKB">
        <authorList>
            <consortium name="Ensembl"/>
        </authorList>
    </citation>
    <scope>IDENTIFICATION</scope>
</reference>
<feature type="compositionally biased region" description="Basic and acidic residues" evidence="1">
    <location>
        <begin position="903"/>
        <end position="916"/>
    </location>
</feature>
<dbReference type="GO" id="GO:1990498">
    <property type="term" value="C:mitotic spindle microtubule"/>
    <property type="evidence" value="ECO:0007669"/>
    <property type="project" value="TreeGrafter"/>
</dbReference>
<dbReference type="InterPro" id="IPR028163">
    <property type="entry name" value="HAUS_6_N"/>
</dbReference>
<dbReference type="Pfam" id="PF14661">
    <property type="entry name" value="HAUS6_N"/>
    <property type="match status" value="1"/>
</dbReference>
<protein>
    <submittedName>
        <fullName evidence="3">HAUS augmin like complex subunit 6</fullName>
    </submittedName>
</protein>
<dbReference type="GO" id="GO:0008017">
    <property type="term" value="F:microtubule binding"/>
    <property type="evidence" value="ECO:0007669"/>
    <property type="project" value="TreeGrafter"/>
</dbReference>
<feature type="region of interest" description="Disordered" evidence="1">
    <location>
        <begin position="903"/>
        <end position="923"/>
    </location>
</feature>
<accession>A0A8C8BHV7</accession>
<dbReference type="GO" id="GO:0051225">
    <property type="term" value="P:spindle assembly"/>
    <property type="evidence" value="ECO:0007669"/>
    <property type="project" value="InterPro"/>
</dbReference>
<evidence type="ECO:0000256" key="1">
    <source>
        <dbReference type="SAM" id="MobiDB-lite"/>
    </source>
</evidence>
<evidence type="ECO:0000313" key="4">
    <source>
        <dbReference type="Proteomes" id="UP000694552"/>
    </source>
</evidence>